<evidence type="ECO:0000259" key="2">
    <source>
        <dbReference type="Pfam" id="PF13649"/>
    </source>
</evidence>
<comment type="caution">
    <text evidence="3">The sequence shown here is derived from an EMBL/GenBank/DDBJ whole genome shotgun (WGS) entry which is preliminary data.</text>
</comment>
<evidence type="ECO:0000313" key="3">
    <source>
        <dbReference type="EMBL" id="NYI11315.1"/>
    </source>
</evidence>
<protein>
    <submittedName>
        <fullName evidence="3">SAM-dependent methyltransferase</fullName>
    </submittedName>
</protein>
<keyword evidence="3" id="KW-0489">Methyltransferase</keyword>
<dbReference type="InterPro" id="IPR029063">
    <property type="entry name" value="SAM-dependent_MTases_sf"/>
</dbReference>
<accession>A0A7Y9YJ68</accession>
<sequence>MSTLPPTRWEQAGPAAAQGFGRKFGELVASGQDVDGEARLADTLLPRGARVLDVGAGMGRVTAALSARGHTVVGVEPDLALVEQARATYPGIDVLHSDVLGLDDALLGDRPAQFDLVVVVGNVMVFLAEGTERRVLSLLRSRLAPGGRVLLGFHLVGAPAHARSYPAEEFVADAEASGLRVDARFGSYELHPANEEYAVWVLSASHAGPPPTDFGHAFS</sequence>
<dbReference type="PANTHER" id="PTHR43861">
    <property type="entry name" value="TRANS-ACONITATE 2-METHYLTRANSFERASE-RELATED"/>
    <property type="match status" value="1"/>
</dbReference>
<evidence type="ECO:0000313" key="4">
    <source>
        <dbReference type="Proteomes" id="UP000537326"/>
    </source>
</evidence>
<dbReference type="InterPro" id="IPR020596">
    <property type="entry name" value="rRNA_Ade_Mease_Trfase_CS"/>
</dbReference>
<gene>
    <name evidence="3" type="ORF">BKA05_002830</name>
</gene>
<dbReference type="EMBL" id="JACBZI010000001">
    <property type="protein sequence ID" value="NYI11315.1"/>
    <property type="molecule type" value="Genomic_DNA"/>
</dbReference>
<dbReference type="GO" id="GO:0000179">
    <property type="term" value="F:rRNA (adenine-N6,N6-)-dimethyltransferase activity"/>
    <property type="evidence" value="ECO:0007669"/>
    <property type="project" value="InterPro"/>
</dbReference>
<dbReference type="CDD" id="cd02440">
    <property type="entry name" value="AdoMet_MTases"/>
    <property type="match status" value="1"/>
</dbReference>
<dbReference type="Proteomes" id="UP000537326">
    <property type="component" value="Unassembled WGS sequence"/>
</dbReference>
<dbReference type="Gene3D" id="3.40.50.150">
    <property type="entry name" value="Vaccinia Virus protein VP39"/>
    <property type="match status" value="1"/>
</dbReference>
<reference evidence="3 4" key="1">
    <citation type="submission" date="2020-07" db="EMBL/GenBank/DDBJ databases">
        <title>Sequencing the genomes of 1000 actinobacteria strains.</title>
        <authorList>
            <person name="Klenk H.-P."/>
        </authorList>
    </citation>
    <scope>NUCLEOTIDE SEQUENCE [LARGE SCALE GENOMIC DNA]</scope>
    <source>
        <strain evidence="3 4">DSM 18248</strain>
    </source>
</reference>
<name>A0A7Y9YJ68_9ACTN</name>
<dbReference type="SUPFAM" id="SSF53335">
    <property type="entry name" value="S-adenosyl-L-methionine-dependent methyltransferases"/>
    <property type="match status" value="1"/>
</dbReference>
<organism evidence="3 4">
    <name type="scientific">Nocardioides marinus</name>
    <dbReference type="NCBI Taxonomy" id="374514"/>
    <lineage>
        <taxon>Bacteria</taxon>
        <taxon>Bacillati</taxon>
        <taxon>Actinomycetota</taxon>
        <taxon>Actinomycetes</taxon>
        <taxon>Propionibacteriales</taxon>
        <taxon>Nocardioidaceae</taxon>
        <taxon>Nocardioides</taxon>
    </lineage>
</organism>
<dbReference type="PROSITE" id="PS01131">
    <property type="entry name" value="RRNA_A_DIMETH"/>
    <property type="match status" value="1"/>
</dbReference>
<dbReference type="RefSeq" id="WP_218842417.1">
    <property type="nucleotide sequence ID" value="NZ_BAAAPP010000008.1"/>
</dbReference>
<evidence type="ECO:0000256" key="1">
    <source>
        <dbReference type="ARBA" id="ARBA00022679"/>
    </source>
</evidence>
<dbReference type="InterPro" id="IPR041698">
    <property type="entry name" value="Methyltransf_25"/>
</dbReference>
<keyword evidence="1 3" id="KW-0808">Transferase</keyword>
<proteinExistence type="predicted"/>
<feature type="domain" description="Methyltransferase" evidence="2">
    <location>
        <begin position="51"/>
        <end position="147"/>
    </location>
</feature>
<dbReference type="AlphaFoldDB" id="A0A7Y9YJ68"/>
<keyword evidence="4" id="KW-1185">Reference proteome</keyword>
<dbReference type="Pfam" id="PF13649">
    <property type="entry name" value="Methyltransf_25"/>
    <property type="match status" value="1"/>
</dbReference>